<reference evidence="1 2" key="1">
    <citation type="submission" date="2019-02" db="EMBL/GenBank/DDBJ databases">
        <title>Genomic Encyclopedia of Type Strains, Phase IV (KMG-IV): sequencing the most valuable type-strain genomes for metagenomic binning, comparative biology and taxonomic classification.</title>
        <authorList>
            <person name="Goeker M."/>
        </authorList>
    </citation>
    <scope>NUCLEOTIDE SEQUENCE [LARGE SCALE GENOMIC DNA]</scope>
    <source>
        <strain evidence="1 2">DSM 101727</strain>
    </source>
</reference>
<protein>
    <submittedName>
        <fullName evidence="1">Uncharacterized protein DUF2855</fullName>
    </submittedName>
</protein>
<proteinExistence type="predicted"/>
<keyword evidence="2" id="KW-1185">Reference proteome</keyword>
<dbReference type="AlphaFoldDB" id="A0A4Q7KJ78"/>
<name>A0A4Q7KJ78_9PSEU</name>
<evidence type="ECO:0000313" key="1">
    <source>
        <dbReference type="EMBL" id="RZS33916.1"/>
    </source>
</evidence>
<evidence type="ECO:0000313" key="2">
    <source>
        <dbReference type="Proteomes" id="UP000294257"/>
    </source>
</evidence>
<sequence>MVPASVERVHTTDLLVRRDDHRRCEVRESEFAPLREGQARFRVDRFALTSNNVTYALLGDVMGYWGFYPAEDGWGQVPAWGFAEVIESATGAVAVGDRFYGYWPMSSHAILEPVAHGGPVVDDAEHRRALPAMYNNYLPASAPDAHTEELQSLIRPLFASAWLIDDFLAAQGFRDAATVLITSASSKTAAATAWCLARRAERPALVGLTSAANTEFVAGLAGYDRAVAYSDIASADLAGPVMLIDIAGSADIRRAVHERFGDGLSWTLGVGGTHMSEISGLAAPQEGGGESEIFFAPTYLEQRTAEIGSRELPEMISGAESEYLEGVARTWPITRASEPDAVRAAWIDQVDGKRDPAGGTILSLVRS</sequence>
<organism evidence="1 2">
    <name type="scientific">Herbihabitans rhizosphaerae</name>
    <dbReference type="NCBI Taxonomy" id="1872711"/>
    <lineage>
        <taxon>Bacteria</taxon>
        <taxon>Bacillati</taxon>
        <taxon>Actinomycetota</taxon>
        <taxon>Actinomycetes</taxon>
        <taxon>Pseudonocardiales</taxon>
        <taxon>Pseudonocardiaceae</taxon>
        <taxon>Herbihabitans</taxon>
    </lineage>
</organism>
<dbReference type="Proteomes" id="UP000294257">
    <property type="component" value="Unassembled WGS sequence"/>
</dbReference>
<accession>A0A4Q7KJ78</accession>
<comment type="caution">
    <text evidence="1">The sequence shown here is derived from an EMBL/GenBank/DDBJ whole genome shotgun (WGS) entry which is preliminary data.</text>
</comment>
<dbReference type="InterPro" id="IPR021276">
    <property type="entry name" value="DUF2855"/>
</dbReference>
<gene>
    <name evidence="1" type="ORF">EV193_11066</name>
</gene>
<dbReference type="EMBL" id="SGWQ01000010">
    <property type="protein sequence ID" value="RZS33916.1"/>
    <property type="molecule type" value="Genomic_DNA"/>
</dbReference>
<dbReference type="Pfam" id="PF11017">
    <property type="entry name" value="DUF2855"/>
    <property type="match status" value="1"/>
</dbReference>